<sequence>MPSRIAPPTLRGGPVQPSTGALQALGPDEVSLTGGFWREKQELNSEVILGHCERWMERIGWIGNFDRAALGTLGTDHSGIEFVDSEVYKLLEALAWELGRKPDDALESRYRALVARVEAAQEPDGYLHTSFGRAGQPRRYSNLEWGHELYCFGHLIQAAVARLRSGCDDELVQVARQLADHVYTEFGPDGRDAVCGHPEIEVALVEFSRATGDARYLELAGILVERRGRGLLKADRFGAEYFLDDLPVRDATVLRGHAVRALYLASGALDVAVETGDAALAGAIATQWENTVARRTYITGGVGSHHLDEAFGEDYELPPDRAYAETCAGIASVMLSWRLLLQTGDSQYADLIERTLLNNILASPREDGRAFYYTNTLHQRVDGTVPEEDEISVRAQSSLRAPWFEVSCCPTNIARTLASVNLYFVTKTGTGVQLHQYGDYDVSTRLETGSMSLGVQTGYPFDGAVSVLIREAPDAAASVSFRIPAWAVGRAVVHVNGIPVPGSGATITVSRAFRAGDEMTLHLPMTPRLTRPHPSIDAVRGTVAVERGPLVMCLESTDLPDGRALAGILLDDGADLRETARGVRAHLVPAEIPKPDWPYSDGAWSGTGDTGFDVELIPYCAWANRGPSTMRVWLPVALPGRGTARA</sequence>
<dbReference type="InterPro" id="IPR008928">
    <property type="entry name" value="6-hairpin_glycosidase_sf"/>
</dbReference>
<dbReference type="EMBL" id="JALGAR010000005">
    <property type="protein sequence ID" value="MCI4659363.1"/>
    <property type="molecule type" value="Genomic_DNA"/>
</dbReference>
<evidence type="ECO:0000259" key="4">
    <source>
        <dbReference type="Pfam" id="PF20737"/>
    </source>
</evidence>
<proteinExistence type="predicted"/>
<organism evidence="5 6">
    <name type="scientific">Cryobacterium zhongshanensis</name>
    <dbReference type="NCBI Taxonomy" id="2928153"/>
    <lineage>
        <taxon>Bacteria</taxon>
        <taxon>Bacillati</taxon>
        <taxon>Actinomycetota</taxon>
        <taxon>Actinomycetes</taxon>
        <taxon>Micrococcales</taxon>
        <taxon>Microbacteriaceae</taxon>
        <taxon>Cryobacterium</taxon>
    </lineage>
</organism>
<name>A0AA41UG64_9MICO</name>
<reference evidence="5" key="1">
    <citation type="submission" date="2022-03" db="EMBL/GenBank/DDBJ databases">
        <title>Cryobacterium sp. nov. strain ZS14-85, isolated from Antarctic soil.</title>
        <authorList>
            <person name="Li J."/>
            <person name="Niu G."/>
        </authorList>
    </citation>
    <scope>NUCLEOTIDE SEQUENCE</scope>
    <source>
        <strain evidence="5">ZS14-85</strain>
    </source>
</reference>
<keyword evidence="6" id="KW-1185">Reference proteome</keyword>
<dbReference type="Proteomes" id="UP001165341">
    <property type="component" value="Unassembled WGS sequence"/>
</dbReference>
<dbReference type="SUPFAM" id="SSF48208">
    <property type="entry name" value="Six-hairpin glycosidases"/>
    <property type="match status" value="1"/>
</dbReference>
<dbReference type="Pfam" id="PF20736">
    <property type="entry name" value="Glyco_hydro127M"/>
    <property type="match status" value="1"/>
</dbReference>
<dbReference type="InterPro" id="IPR049046">
    <property type="entry name" value="Beta-AFase-like_GH127_middle"/>
</dbReference>
<dbReference type="GO" id="GO:0005975">
    <property type="term" value="P:carbohydrate metabolic process"/>
    <property type="evidence" value="ECO:0007669"/>
    <property type="project" value="InterPro"/>
</dbReference>
<evidence type="ECO:0000259" key="2">
    <source>
        <dbReference type="Pfam" id="PF07944"/>
    </source>
</evidence>
<feature type="domain" description="Non-reducing end beta-L-arabinofuranosidase-like GH127 catalytic" evidence="2">
    <location>
        <begin position="29"/>
        <end position="420"/>
    </location>
</feature>
<feature type="region of interest" description="Disordered" evidence="1">
    <location>
        <begin position="1"/>
        <end position="23"/>
    </location>
</feature>
<gene>
    <name evidence="5" type="ORF">MQH31_16285</name>
</gene>
<dbReference type="Pfam" id="PF07944">
    <property type="entry name" value="Beta-AFase-like_GH127_cat"/>
    <property type="match status" value="1"/>
</dbReference>
<feature type="domain" description="Non-reducing end beta-L-arabinofuranosidase-like GH127 C-terminal" evidence="4">
    <location>
        <begin position="527"/>
        <end position="635"/>
    </location>
</feature>
<comment type="caution">
    <text evidence="5">The sequence shown here is derived from an EMBL/GenBank/DDBJ whole genome shotgun (WGS) entry which is preliminary data.</text>
</comment>
<dbReference type="RefSeq" id="WP_243012899.1">
    <property type="nucleotide sequence ID" value="NZ_JALGAR010000005.1"/>
</dbReference>
<feature type="domain" description="Non-reducing end beta-L-arabinofuranosidase-like GH127 middle" evidence="3">
    <location>
        <begin position="432"/>
        <end position="525"/>
    </location>
</feature>
<dbReference type="InterPro" id="IPR012878">
    <property type="entry name" value="Beta-AFase-like_GH127_cat"/>
</dbReference>
<dbReference type="PANTHER" id="PTHR43465:SF2">
    <property type="entry name" value="DUF1680 DOMAIN PROTEIN (AFU_ORTHOLOGUE AFUA_1G08910)"/>
    <property type="match status" value="1"/>
</dbReference>
<evidence type="ECO:0000313" key="6">
    <source>
        <dbReference type="Proteomes" id="UP001165341"/>
    </source>
</evidence>
<dbReference type="InterPro" id="IPR049049">
    <property type="entry name" value="Beta-AFase-like_GH127_C"/>
</dbReference>
<dbReference type="PANTHER" id="PTHR43465">
    <property type="entry name" value="DUF1680 DOMAIN PROTEIN (AFU_ORTHOLOGUE AFUA_1G08910)"/>
    <property type="match status" value="1"/>
</dbReference>
<dbReference type="AlphaFoldDB" id="A0AA41UG64"/>
<dbReference type="GO" id="GO:0016787">
    <property type="term" value="F:hydrolase activity"/>
    <property type="evidence" value="ECO:0007669"/>
    <property type="project" value="UniProtKB-KW"/>
</dbReference>
<dbReference type="InterPro" id="IPR049174">
    <property type="entry name" value="Beta-AFase-like"/>
</dbReference>
<keyword evidence="5" id="KW-0378">Hydrolase</keyword>
<dbReference type="Pfam" id="PF20737">
    <property type="entry name" value="Glyco_hydro127C"/>
    <property type="match status" value="1"/>
</dbReference>
<evidence type="ECO:0000256" key="1">
    <source>
        <dbReference type="SAM" id="MobiDB-lite"/>
    </source>
</evidence>
<evidence type="ECO:0000313" key="5">
    <source>
        <dbReference type="EMBL" id="MCI4659363.1"/>
    </source>
</evidence>
<protein>
    <submittedName>
        <fullName evidence="5">Glycoside hydrolase family 127 protein</fullName>
    </submittedName>
</protein>
<accession>A0AA41UG64</accession>
<evidence type="ECO:0000259" key="3">
    <source>
        <dbReference type="Pfam" id="PF20736"/>
    </source>
</evidence>